<dbReference type="GO" id="GO:0016829">
    <property type="term" value="F:lyase activity"/>
    <property type="evidence" value="ECO:0007669"/>
    <property type="project" value="UniProtKB-KW"/>
</dbReference>
<accession>A0A4U1L924</accession>
<gene>
    <name evidence="1" type="ORF">FBR43_00490</name>
</gene>
<dbReference type="Pfam" id="PF13714">
    <property type="entry name" value="PEP_mutase"/>
    <property type="match status" value="1"/>
</dbReference>
<dbReference type="PANTHER" id="PTHR42905">
    <property type="entry name" value="PHOSPHOENOLPYRUVATE CARBOXYLASE"/>
    <property type="match status" value="1"/>
</dbReference>
<dbReference type="Proteomes" id="UP000309138">
    <property type="component" value="Unassembled WGS sequence"/>
</dbReference>
<comment type="caution">
    <text evidence="1">The sequence shown here is derived from an EMBL/GenBank/DDBJ whole genome shotgun (WGS) entry which is preliminary data.</text>
</comment>
<evidence type="ECO:0000313" key="1">
    <source>
        <dbReference type="EMBL" id="TKD52870.1"/>
    </source>
</evidence>
<keyword evidence="1" id="KW-0456">Lyase</keyword>
<reference evidence="1 2" key="1">
    <citation type="submission" date="2019-04" db="EMBL/GenBank/DDBJ databases">
        <authorList>
            <person name="Yang Y."/>
            <person name="Wei D."/>
        </authorList>
    </citation>
    <scope>NUCLEOTIDE SEQUENCE [LARGE SCALE GENOMIC DNA]</scope>
    <source>
        <strain evidence="1 2">L-1-4w-11</strain>
    </source>
</reference>
<dbReference type="EMBL" id="SWKR01000001">
    <property type="protein sequence ID" value="TKD52870.1"/>
    <property type="molecule type" value="Genomic_DNA"/>
</dbReference>
<dbReference type="RefSeq" id="WP_136941294.1">
    <property type="nucleotide sequence ID" value="NZ_SWKR01000001.1"/>
</dbReference>
<proteinExistence type="predicted"/>
<keyword evidence="2" id="KW-1185">Reference proteome</keyword>
<dbReference type="PANTHER" id="PTHR42905:SF2">
    <property type="entry name" value="PHOSPHOENOLPYRUVATE CARBOXYLASE FAMILY PROTEIN"/>
    <property type="match status" value="1"/>
</dbReference>
<dbReference type="SUPFAM" id="SSF51621">
    <property type="entry name" value="Phosphoenolpyruvate/pyruvate domain"/>
    <property type="match status" value="1"/>
</dbReference>
<protein>
    <submittedName>
        <fullName evidence="1">Isocitrate lyase/PEP mutase family protein</fullName>
    </submittedName>
</protein>
<dbReference type="InterPro" id="IPR039556">
    <property type="entry name" value="ICL/PEPM"/>
</dbReference>
<dbReference type="OrthoDB" id="9771433at2"/>
<name>A0A4U1L924_9SPHN</name>
<dbReference type="Gene3D" id="3.20.20.60">
    <property type="entry name" value="Phosphoenolpyruvate-binding domains"/>
    <property type="match status" value="1"/>
</dbReference>
<organism evidence="1 2">
    <name type="scientific">Sphingomonas baiyangensis</name>
    <dbReference type="NCBI Taxonomy" id="2572576"/>
    <lineage>
        <taxon>Bacteria</taxon>
        <taxon>Pseudomonadati</taxon>
        <taxon>Pseudomonadota</taxon>
        <taxon>Alphaproteobacteria</taxon>
        <taxon>Sphingomonadales</taxon>
        <taxon>Sphingomonadaceae</taxon>
        <taxon>Sphingomonas</taxon>
    </lineage>
</organism>
<dbReference type="CDD" id="cd00377">
    <property type="entry name" value="ICL_PEPM"/>
    <property type="match status" value="1"/>
</dbReference>
<dbReference type="AlphaFoldDB" id="A0A4U1L924"/>
<dbReference type="InterPro" id="IPR040442">
    <property type="entry name" value="Pyrv_kinase-like_dom_sf"/>
</dbReference>
<dbReference type="InterPro" id="IPR015813">
    <property type="entry name" value="Pyrv/PenolPyrv_kinase-like_dom"/>
</dbReference>
<evidence type="ECO:0000313" key="2">
    <source>
        <dbReference type="Proteomes" id="UP000309138"/>
    </source>
</evidence>
<sequence>MAKKTLRQLLETADRCVVAPCVYDCASARAVEMVGFEAMMLSGGEVSIAMNGVIDYGFSNLTDIEWITSRIAQTSPIPLAADIEDGFGGPLAVYRSARRMAMAGATALQLEDADDMEESTGLLPREKYLAKVKAALAALEGTDCFLIARTNADPETQMDEGCERMRLAHEMGAKMTTVVKIGTLDHAKYVSERVPGWKMFPDVRDIDGKPAVTVDQIHPLGFNMMTMHYTLKAAMDGMLEHGKHNFAQQGCHYTCQKVDATGIMGMSATPLFDPQSYMELEGRFSGRDKEYTIVGNQVEEFPEGFVRSRIDDRL</sequence>